<evidence type="ECO:0000256" key="1">
    <source>
        <dbReference type="SAM" id="SignalP"/>
    </source>
</evidence>
<dbReference type="Proteomes" id="UP000799118">
    <property type="component" value="Unassembled WGS sequence"/>
</dbReference>
<feature type="chain" id="PRO_5025569975" description="Secreted protein" evidence="1">
    <location>
        <begin position="19"/>
        <end position="99"/>
    </location>
</feature>
<name>A0A6A4H1H6_9AGAR</name>
<protein>
    <recommendedName>
        <fullName evidence="4">Secreted protein</fullName>
    </recommendedName>
</protein>
<proteinExistence type="predicted"/>
<evidence type="ECO:0000313" key="3">
    <source>
        <dbReference type="Proteomes" id="UP000799118"/>
    </source>
</evidence>
<organism evidence="2 3">
    <name type="scientific">Gymnopus androsaceus JB14</name>
    <dbReference type="NCBI Taxonomy" id="1447944"/>
    <lineage>
        <taxon>Eukaryota</taxon>
        <taxon>Fungi</taxon>
        <taxon>Dikarya</taxon>
        <taxon>Basidiomycota</taxon>
        <taxon>Agaricomycotina</taxon>
        <taxon>Agaricomycetes</taxon>
        <taxon>Agaricomycetidae</taxon>
        <taxon>Agaricales</taxon>
        <taxon>Marasmiineae</taxon>
        <taxon>Omphalotaceae</taxon>
        <taxon>Gymnopus</taxon>
    </lineage>
</organism>
<reference evidence="2" key="1">
    <citation type="journal article" date="2019" name="Environ. Microbiol.">
        <title>Fungal ecological strategies reflected in gene transcription - a case study of two litter decomposers.</title>
        <authorList>
            <person name="Barbi F."/>
            <person name="Kohler A."/>
            <person name="Barry K."/>
            <person name="Baskaran P."/>
            <person name="Daum C."/>
            <person name="Fauchery L."/>
            <person name="Ihrmark K."/>
            <person name="Kuo A."/>
            <person name="LaButti K."/>
            <person name="Lipzen A."/>
            <person name="Morin E."/>
            <person name="Grigoriev I.V."/>
            <person name="Henrissat B."/>
            <person name="Lindahl B."/>
            <person name="Martin F."/>
        </authorList>
    </citation>
    <scope>NUCLEOTIDE SEQUENCE</scope>
    <source>
        <strain evidence="2">JB14</strain>
    </source>
</reference>
<feature type="signal peptide" evidence="1">
    <location>
        <begin position="1"/>
        <end position="18"/>
    </location>
</feature>
<dbReference type="AlphaFoldDB" id="A0A6A4H1H6"/>
<dbReference type="EMBL" id="ML769610">
    <property type="protein sequence ID" value="KAE9391891.1"/>
    <property type="molecule type" value="Genomic_DNA"/>
</dbReference>
<keyword evidence="3" id="KW-1185">Reference proteome</keyword>
<evidence type="ECO:0008006" key="4">
    <source>
        <dbReference type="Google" id="ProtNLM"/>
    </source>
</evidence>
<gene>
    <name evidence="2" type="ORF">BT96DRAFT_291315</name>
</gene>
<keyword evidence="1" id="KW-0732">Signal</keyword>
<sequence length="99" mass="11212">MLAFLVFCSSYFTPMTVCREQVRLLGDPRERIGEQARLCCSTSKRTLQVADQLVQIPSFFRVVQAQTGVFFIFLNLLLSINWSPWANSCPSALLPHIST</sequence>
<evidence type="ECO:0000313" key="2">
    <source>
        <dbReference type="EMBL" id="KAE9391891.1"/>
    </source>
</evidence>
<accession>A0A6A4H1H6</accession>